<evidence type="ECO:0000313" key="1">
    <source>
        <dbReference type="EMBL" id="CAX73369.1"/>
    </source>
</evidence>
<dbReference type="AlphaFoldDB" id="C1LF91"/>
<protein>
    <submittedName>
        <fullName evidence="1">Uncharacterized protein</fullName>
    </submittedName>
</protein>
<reference evidence="1" key="2">
    <citation type="submission" date="2009-03" db="EMBL/GenBank/DDBJ databases">
        <authorList>
            <person name="Gang L."/>
        </authorList>
    </citation>
    <scope>NUCLEOTIDE SEQUENCE</scope>
    <source>
        <strain evidence="1">Anhui</strain>
    </source>
</reference>
<organism evidence="1">
    <name type="scientific">Schistosoma japonicum</name>
    <name type="common">Blood fluke</name>
    <dbReference type="NCBI Taxonomy" id="6182"/>
    <lineage>
        <taxon>Eukaryota</taxon>
        <taxon>Metazoa</taxon>
        <taxon>Spiralia</taxon>
        <taxon>Lophotrochozoa</taxon>
        <taxon>Platyhelminthes</taxon>
        <taxon>Trematoda</taxon>
        <taxon>Digenea</taxon>
        <taxon>Strigeidida</taxon>
        <taxon>Schistosomatoidea</taxon>
        <taxon>Schistosomatidae</taxon>
        <taxon>Schistosoma</taxon>
    </lineage>
</organism>
<accession>C1LF91</accession>
<reference evidence="1" key="1">
    <citation type="journal article" date="2009" name="Nature">
        <title>The Schistosoma japonicum genome reveals features of host-parasite interplay.</title>
        <authorList>
            <person name="Liu F."/>
            <person name="Zhou Y."/>
            <person name="Wang Z.Q."/>
            <person name="Lu G."/>
            <person name="Zheng H."/>
            <person name="Brindley P.J."/>
            <person name="McManus D.P."/>
            <person name="Blair D."/>
            <person name="Zhang Q.H."/>
            <person name="Zhong Y."/>
            <person name="Wang S."/>
            <person name="Han Z.G."/>
            <person name="Chen Z."/>
        </authorList>
    </citation>
    <scope>NUCLEOTIDE SEQUENCE</scope>
    <source>
        <strain evidence="1">Anhui</strain>
    </source>
</reference>
<sequence>MIDDVHSSDEIIFPTYRRNPDFMLIIYPDSIDRLQMIDSVKSQLVNAIQKYFDTTETRITIGVEYFKIQLYINNNDVTYAIHEWKTNMIPIVYHLEDSEKNLQMIHYAKLAQKKFFQINLLYIQQLNDKMISLIPDFLIYLKQLQLIITNNQLNIINLKKYLTNKIHCIHDIKEFNQCLQSIIGQSFDSKGLRCHIINLILQILNDIQIILINLLKQFILPLNQITPGCETLQQINKKKMIKNLLKNLLHNLQQTTTTTTTTTTTDNNNNHMNSDEIPINLQYIIRNENLYKYGWMLCLTTNLLNKLKNIDYIIDEYFFQFNYTI</sequence>
<proteinExistence type="evidence at transcript level"/>
<dbReference type="EMBL" id="FN317639">
    <property type="protein sequence ID" value="CAX73369.1"/>
    <property type="molecule type" value="mRNA"/>
</dbReference>
<name>C1LF91_SCHJA</name>